<proteinExistence type="predicted"/>
<organism evidence="2">
    <name type="scientific">Rhipicephalus zambeziensis</name>
    <dbReference type="NCBI Taxonomy" id="60191"/>
    <lineage>
        <taxon>Eukaryota</taxon>
        <taxon>Metazoa</taxon>
        <taxon>Ecdysozoa</taxon>
        <taxon>Arthropoda</taxon>
        <taxon>Chelicerata</taxon>
        <taxon>Arachnida</taxon>
        <taxon>Acari</taxon>
        <taxon>Parasitiformes</taxon>
        <taxon>Ixodida</taxon>
        <taxon>Ixodoidea</taxon>
        <taxon>Ixodidae</taxon>
        <taxon>Rhipicephalinae</taxon>
        <taxon>Rhipicephalus</taxon>
        <taxon>Rhipicephalus</taxon>
    </lineage>
</organism>
<dbReference type="AlphaFoldDB" id="A0A224YGC4"/>
<feature type="signal peptide" evidence="1">
    <location>
        <begin position="1"/>
        <end position="18"/>
    </location>
</feature>
<keyword evidence="1" id="KW-0732">Signal</keyword>
<evidence type="ECO:0000256" key="1">
    <source>
        <dbReference type="SAM" id="SignalP"/>
    </source>
</evidence>
<sequence>MSVLCLQTFCVCLMSVNTLRVRFVLSFHQSCVSCFKFKGTKKPSLAKNQKECSTTIESCFSNIRTCAIPEAKGVSKAHWVETFRQRVQTYSRCASLKDRGETRKCTGLPYTIRACADVTLVNLSAEQSATRLMRVCNDLEDNSGRHKTQSRYCPEVDTCDSLHFCYLTTLFLNAPILEMPVSLLILELCARNRQKWSLCFHRQKTSDHYLI</sequence>
<evidence type="ECO:0008006" key="3">
    <source>
        <dbReference type="Google" id="ProtNLM"/>
    </source>
</evidence>
<evidence type="ECO:0000313" key="2">
    <source>
        <dbReference type="EMBL" id="MAA12852.1"/>
    </source>
</evidence>
<accession>A0A224YGC4</accession>
<protein>
    <recommendedName>
        <fullName evidence="3">Secreted protein</fullName>
    </recommendedName>
</protein>
<dbReference type="EMBL" id="GFPF01001706">
    <property type="protein sequence ID" value="MAA12852.1"/>
    <property type="molecule type" value="Transcribed_RNA"/>
</dbReference>
<name>A0A224YGC4_9ACAR</name>
<reference evidence="2" key="1">
    <citation type="journal article" date="2017" name="Parasit. Vectors">
        <title>Sialotranscriptomics of Rhipicephalus zambeziensis reveals intricate expression profiles of secretory proteins and suggests tight temporal transcriptional regulation during blood-feeding.</title>
        <authorList>
            <person name="de Castro M.H."/>
            <person name="de Klerk D."/>
            <person name="Pienaar R."/>
            <person name="Rees D.J.G."/>
            <person name="Mans B.J."/>
        </authorList>
    </citation>
    <scope>NUCLEOTIDE SEQUENCE</scope>
    <source>
        <tissue evidence="2">Salivary glands</tissue>
    </source>
</reference>
<feature type="chain" id="PRO_5012262625" description="Secreted protein" evidence="1">
    <location>
        <begin position="19"/>
        <end position="211"/>
    </location>
</feature>